<evidence type="ECO:0000259" key="5">
    <source>
        <dbReference type="PROSITE" id="PS50931"/>
    </source>
</evidence>
<keyword evidence="3" id="KW-0238">DNA-binding</keyword>
<keyword evidence="7" id="KW-1185">Reference proteome</keyword>
<dbReference type="InterPro" id="IPR000847">
    <property type="entry name" value="LysR_HTH_N"/>
</dbReference>
<dbReference type="PANTHER" id="PTHR30419:SF8">
    <property type="entry name" value="NITROGEN ASSIMILATION TRANSCRIPTIONAL ACTIVATOR-RELATED"/>
    <property type="match status" value="1"/>
</dbReference>
<evidence type="ECO:0000256" key="4">
    <source>
        <dbReference type="ARBA" id="ARBA00023163"/>
    </source>
</evidence>
<dbReference type="InterPro" id="IPR005119">
    <property type="entry name" value="LysR_subst-bd"/>
</dbReference>
<proteinExistence type="inferred from homology"/>
<dbReference type="Gene3D" id="1.10.10.10">
    <property type="entry name" value="Winged helix-like DNA-binding domain superfamily/Winged helix DNA-binding domain"/>
    <property type="match status" value="1"/>
</dbReference>
<dbReference type="InterPro" id="IPR036388">
    <property type="entry name" value="WH-like_DNA-bd_sf"/>
</dbReference>
<dbReference type="Pfam" id="PF03466">
    <property type="entry name" value="LysR_substrate"/>
    <property type="match status" value="1"/>
</dbReference>
<dbReference type="Gene3D" id="3.40.190.290">
    <property type="match status" value="1"/>
</dbReference>
<dbReference type="InterPro" id="IPR050950">
    <property type="entry name" value="HTH-type_LysR_regulators"/>
</dbReference>
<dbReference type="PANTHER" id="PTHR30419">
    <property type="entry name" value="HTH-TYPE TRANSCRIPTIONAL REGULATOR YBHD"/>
    <property type="match status" value="1"/>
</dbReference>
<dbReference type="EMBL" id="BAABFO010000011">
    <property type="protein sequence ID" value="GAA4333756.1"/>
    <property type="molecule type" value="Genomic_DNA"/>
</dbReference>
<name>A0ABP8H385_9BURK</name>
<evidence type="ECO:0000313" key="6">
    <source>
        <dbReference type="EMBL" id="GAA4333756.1"/>
    </source>
</evidence>
<comment type="similarity">
    <text evidence="1">Belongs to the LysR transcriptional regulatory family.</text>
</comment>
<evidence type="ECO:0000256" key="1">
    <source>
        <dbReference type="ARBA" id="ARBA00009437"/>
    </source>
</evidence>
<evidence type="ECO:0000256" key="2">
    <source>
        <dbReference type="ARBA" id="ARBA00023015"/>
    </source>
</evidence>
<dbReference type="InterPro" id="IPR036390">
    <property type="entry name" value="WH_DNA-bd_sf"/>
</dbReference>
<gene>
    <name evidence="6" type="ORF">GCM10023144_25360</name>
</gene>
<dbReference type="Proteomes" id="UP001501671">
    <property type="component" value="Unassembled WGS sequence"/>
</dbReference>
<sequence>MSNPRFLGHLKTRHYQLLVALDDCRNVGKVAALSNVSQPAVSKILAELEAGFGVKLFERLPKGLHPTIYGQCLIRHARNALATLSHVTDELHGLLSGDRERISVGTSPHATIGVVPESLALLKQKFPGTTVVVREGATEAHLTDLWLGKIDIFIGRIPLDCPAELSVKVLSSEPMLLVVGTRHPLARRKRIQWMHLQGYPWVLPPIGTPLREPLDRALQEHGLPMPRDRIETLSVHTIQAYLNRTDALAILAPQVSHYFEKLGLIKVLKLQLPHVARSSGMVWYQKRASATLRAFMECVEASYSKLAVA</sequence>
<dbReference type="SUPFAM" id="SSF46785">
    <property type="entry name" value="Winged helix' DNA-binding domain"/>
    <property type="match status" value="1"/>
</dbReference>
<reference evidence="7" key="1">
    <citation type="journal article" date="2019" name="Int. J. Syst. Evol. Microbiol.">
        <title>The Global Catalogue of Microorganisms (GCM) 10K type strain sequencing project: providing services to taxonomists for standard genome sequencing and annotation.</title>
        <authorList>
            <consortium name="The Broad Institute Genomics Platform"/>
            <consortium name="The Broad Institute Genome Sequencing Center for Infectious Disease"/>
            <person name="Wu L."/>
            <person name="Ma J."/>
        </authorList>
    </citation>
    <scope>NUCLEOTIDE SEQUENCE [LARGE SCALE GENOMIC DNA]</scope>
    <source>
        <strain evidence="7">JCM 17666</strain>
    </source>
</reference>
<keyword evidence="4" id="KW-0804">Transcription</keyword>
<dbReference type="PROSITE" id="PS50931">
    <property type="entry name" value="HTH_LYSR"/>
    <property type="match status" value="1"/>
</dbReference>
<dbReference type="RefSeq" id="WP_345249960.1">
    <property type="nucleotide sequence ID" value="NZ_BAABFO010000011.1"/>
</dbReference>
<evidence type="ECO:0000313" key="7">
    <source>
        <dbReference type="Proteomes" id="UP001501671"/>
    </source>
</evidence>
<dbReference type="SUPFAM" id="SSF53850">
    <property type="entry name" value="Periplasmic binding protein-like II"/>
    <property type="match status" value="1"/>
</dbReference>
<dbReference type="PRINTS" id="PR00039">
    <property type="entry name" value="HTHLYSR"/>
</dbReference>
<organism evidence="6 7">
    <name type="scientific">Pigmentiphaga soli</name>
    <dbReference type="NCBI Taxonomy" id="1007095"/>
    <lineage>
        <taxon>Bacteria</taxon>
        <taxon>Pseudomonadati</taxon>
        <taxon>Pseudomonadota</taxon>
        <taxon>Betaproteobacteria</taxon>
        <taxon>Burkholderiales</taxon>
        <taxon>Alcaligenaceae</taxon>
        <taxon>Pigmentiphaga</taxon>
    </lineage>
</organism>
<evidence type="ECO:0000256" key="3">
    <source>
        <dbReference type="ARBA" id="ARBA00023125"/>
    </source>
</evidence>
<dbReference type="Pfam" id="PF00126">
    <property type="entry name" value="HTH_1"/>
    <property type="match status" value="1"/>
</dbReference>
<feature type="domain" description="HTH lysR-type" evidence="5">
    <location>
        <begin position="10"/>
        <end position="67"/>
    </location>
</feature>
<accession>A0ABP8H385</accession>
<keyword evidence="2" id="KW-0805">Transcription regulation</keyword>
<protein>
    <submittedName>
        <fullName evidence="6">LysR family transcriptional regulator</fullName>
    </submittedName>
</protein>
<comment type="caution">
    <text evidence="6">The sequence shown here is derived from an EMBL/GenBank/DDBJ whole genome shotgun (WGS) entry which is preliminary data.</text>
</comment>